<feature type="domain" description="RING-type" evidence="3">
    <location>
        <begin position="702"/>
        <end position="739"/>
    </location>
</feature>
<dbReference type="InterPro" id="IPR001841">
    <property type="entry name" value="Znf_RING"/>
</dbReference>
<dbReference type="Pfam" id="PF13519">
    <property type="entry name" value="VWA_2"/>
    <property type="match status" value="1"/>
</dbReference>
<dbReference type="AlphaFoldDB" id="A0A2P6NQU9"/>
<dbReference type="OrthoDB" id="299997at2759"/>
<dbReference type="InterPro" id="IPR051266">
    <property type="entry name" value="CLCR"/>
</dbReference>
<dbReference type="EMBL" id="MDYQ01000033">
    <property type="protein sequence ID" value="PRP86278.1"/>
    <property type="molecule type" value="Genomic_DNA"/>
</dbReference>
<dbReference type="SMART" id="SM00327">
    <property type="entry name" value="VWA"/>
    <property type="match status" value="1"/>
</dbReference>
<dbReference type="PROSITE" id="PS50089">
    <property type="entry name" value="ZF_RING_2"/>
    <property type="match status" value="1"/>
</dbReference>
<feature type="domain" description="VWFA" evidence="4">
    <location>
        <begin position="221"/>
        <end position="422"/>
    </location>
</feature>
<dbReference type="SMART" id="SM00184">
    <property type="entry name" value="RING"/>
    <property type="match status" value="1"/>
</dbReference>
<dbReference type="Gene3D" id="3.30.40.10">
    <property type="entry name" value="Zinc/RING finger domain, C3HC4 (zinc finger)"/>
    <property type="match status" value="1"/>
</dbReference>
<evidence type="ECO:0000259" key="3">
    <source>
        <dbReference type="PROSITE" id="PS50089"/>
    </source>
</evidence>
<organism evidence="5 6">
    <name type="scientific">Planoprotostelium fungivorum</name>
    <dbReference type="NCBI Taxonomy" id="1890364"/>
    <lineage>
        <taxon>Eukaryota</taxon>
        <taxon>Amoebozoa</taxon>
        <taxon>Evosea</taxon>
        <taxon>Variosea</taxon>
        <taxon>Cavosteliida</taxon>
        <taxon>Cavosteliaceae</taxon>
        <taxon>Planoprotostelium</taxon>
    </lineage>
</organism>
<dbReference type="GO" id="GO:0008270">
    <property type="term" value="F:zinc ion binding"/>
    <property type="evidence" value="ECO:0007669"/>
    <property type="project" value="UniProtKB-KW"/>
</dbReference>
<dbReference type="Gene3D" id="3.40.50.410">
    <property type="entry name" value="von Willebrand factor, type A domain"/>
    <property type="match status" value="1"/>
</dbReference>
<protein>
    <recommendedName>
        <fullName evidence="7">VWFA domain-containing protein</fullName>
    </recommendedName>
</protein>
<gene>
    <name evidence="5" type="ORF">PROFUN_05419</name>
</gene>
<evidence type="ECO:0000313" key="5">
    <source>
        <dbReference type="EMBL" id="PRP86278.1"/>
    </source>
</evidence>
<keyword evidence="1" id="KW-0479">Metal-binding</keyword>
<dbReference type="InterPro" id="IPR002035">
    <property type="entry name" value="VWF_A"/>
</dbReference>
<comment type="caution">
    <text evidence="5">The sequence shown here is derived from an EMBL/GenBank/DDBJ whole genome shotgun (WGS) entry which is preliminary data.</text>
</comment>
<dbReference type="PANTHER" id="PTHR10579">
    <property type="entry name" value="CALCIUM-ACTIVATED CHLORIDE CHANNEL REGULATOR"/>
    <property type="match status" value="1"/>
</dbReference>
<dbReference type="SUPFAM" id="SSF53300">
    <property type="entry name" value="vWA-like"/>
    <property type="match status" value="1"/>
</dbReference>
<accession>A0A2P6NQU9</accession>
<dbReference type="SUPFAM" id="SSF57850">
    <property type="entry name" value="RING/U-box"/>
    <property type="match status" value="1"/>
</dbReference>
<evidence type="ECO:0008006" key="7">
    <source>
        <dbReference type="Google" id="ProtNLM"/>
    </source>
</evidence>
<evidence type="ECO:0000256" key="1">
    <source>
        <dbReference type="PROSITE-ProRule" id="PRU00175"/>
    </source>
</evidence>
<dbReference type="PROSITE" id="PS50234">
    <property type="entry name" value="VWFA"/>
    <property type="match status" value="1"/>
</dbReference>
<dbReference type="InterPro" id="IPR013083">
    <property type="entry name" value="Znf_RING/FYVE/PHD"/>
</dbReference>
<dbReference type="InParanoid" id="A0A2P6NQU9"/>
<name>A0A2P6NQU9_9EUKA</name>
<proteinExistence type="predicted"/>
<evidence type="ECO:0000259" key="4">
    <source>
        <dbReference type="PROSITE" id="PS50234"/>
    </source>
</evidence>
<dbReference type="Proteomes" id="UP000241769">
    <property type="component" value="Unassembled WGS sequence"/>
</dbReference>
<sequence length="1005" mass="111115">MSVLANNGELCPSLKYPICLHFGPLSFSGSLSPPASSLPPTLPSLSILFFLRLGDCNCYSSPLLTFLHAPHRAEATQLHLNTSWQEQDRPQEKAPGIFFLSFSPCPQLTSNRGKAPRSHVASTAARKSGMSVGGLRPEEEEEEQVTIQTEVTYSTSFYAHYFTPTAGKDTEDIFRVGAASCRTPASPTDETDTKSDHWVGINFSSKLDGDGVKRHGREDLDLVLVIDVSGSMSCGFSDVSHGETKLSVAKECVNAILDQLHDRDTVSIILFSNSPSVFLPLTSVKDLDRKKLAQQIHKWKACGGTELTAAAKSATSLLQKAPERANCSRRIFFLTGLSHTFSTTRLTETDMESDSRDEAGFLNSTQEASERSVWTTVVGIGKDLSKTVIDRVSATAGCNYSLVRSLMEGEFGYLVSPIAFNIQVSIVDGCGWSIDVGYGSPEAENVKQDLSKTVIDRVSATAGCNYSLVRSLMEGEFGYLVSPIAFNIQVSIVDGCGWSIDAGYGSPEAENVKPGGLIEMSAEFPSMKNEDGGRRGGILLFRLKRDDSVDVSTIKLKISHDDARGIQHSEIFELDDNGDDEQVRKAVTLVRFTNFVHEHEKYVKERGVATAENSRRDLIEKFIEYMKREKEAVHDPTLSSEIETLVGHRCMELEQKIAKPIEKKRAAENDIASEPIAKHQAVDDVAAPSNDAAAPSVDDDKCVVCISEKKSVVLTPCNHMCLCVECAEKEDWKECPLCRSHVDRKMNSACGESWAEPEFLSVPNFRSKCIGSTQKFGDAVSGLSLFTFPLIDHRSNTPQQSPSAMKITLLLIALCCVAYAYNLSDDFPLPPYQLELVHHTSNNATYTCPDNCGNPDNKNCVWNEDIQDTCSVQYPAKRSVQEKRQTCPCNYKYVCTTNASTGQTLELVHHTSNNATYTCPDNCGNPDNKNCVWNEDIQDTCSVQYPAKRSIQEKRQTCPCNYNLRMYEVHWIELRLGSIALFDFNKFSPSFTYFLYIKVNSDLLT</sequence>
<evidence type="ECO:0000313" key="6">
    <source>
        <dbReference type="Proteomes" id="UP000241769"/>
    </source>
</evidence>
<dbReference type="Pfam" id="PF13920">
    <property type="entry name" value="zf-C3HC4_3"/>
    <property type="match status" value="1"/>
</dbReference>
<keyword evidence="6" id="KW-1185">Reference proteome</keyword>
<feature type="region of interest" description="Disordered" evidence="2">
    <location>
        <begin position="109"/>
        <end position="143"/>
    </location>
</feature>
<keyword evidence="1" id="KW-0862">Zinc</keyword>
<dbReference type="PANTHER" id="PTHR10579:SF43">
    <property type="entry name" value="ZINC FINGER (C3HC4-TYPE RING FINGER) FAMILY PROTEIN"/>
    <property type="match status" value="1"/>
</dbReference>
<keyword evidence="1" id="KW-0863">Zinc-finger</keyword>
<evidence type="ECO:0000256" key="2">
    <source>
        <dbReference type="SAM" id="MobiDB-lite"/>
    </source>
</evidence>
<reference evidence="5 6" key="1">
    <citation type="journal article" date="2018" name="Genome Biol. Evol.">
        <title>Multiple Roots of Fruiting Body Formation in Amoebozoa.</title>
        <authorList>
            <person name="Hillmann F."/>
            <person name="Forbes G."/>
            <person name="Novohradska S."/>
            <person name="Ferling I."/>
            <person name="Riege K."/>
            <person name="Groth M."/>
            <person name="Westermann M."/>
            <person name="Marz M."/>
            <person name="Spaller T."/>
            <person name="Winckler T."/>
            <person name="Schaap P."/>
            <person name="Glockner G."/>
        </authorList>
    </citation>
    <scope>NUCLEOTIDE SEQUENCE [LARGE SCALE GENOMIC DNA]</scope>
    <source>
        <strain evidence="5 6">Jena</strain>
    </source>
</reference>
<dbReference type="InterPro" id="IPR036465">
    <property type="entry name" value="vWFA_dom_sf"/>
</dbReference>